<proteinExistence type="predicted"/>
<dbReference type="Proteomes" id="UP000095283">
    <property type="component" value="Unplaced"/>
</dbReference>
<keyword evidence="1" id="KW-1185">Reference proteome</keyword>
<dbReference type="AlphaFoldDB" id="A0A1I7WNT2"/>
<name>A0A1I7WNT2_HETBA</name>
<evidence type="ECO:0000313" key="1">
    <source>
        <dbReference type="Proteomes" id="UP000095283"/>
    </source>
</evidence>
<sequence length="87" mass="10318">MSGPISRGAWVKLYKQLQREANKVCLIAVLLLYFHAEKIIASSLIIFLDFSGNFICSLMKKNWLIYYLDLKKEYNLFNIWTLFVNFF</sequence>
<organism evidence="1 2">
    <name type="scientific">Heterorhabditis bacteriophora</name>
    <name type="common">Entomopathogenic nematode worm</name>
    <dbReference type="NCBI Taxonomy" id="37862"/>
    <lineage>
        <taxon>Eukaryota</taxon>
        <taxon>Metazoa</taxon>
        <taxon>Ecdysozoa</taxon>
        <taxon>Nematoda</taxon>
        <taxon>Chromadorea</taxon>
        <taxon>Rhabditida</taxon>
        <taxon>Rhabditina</taxon>
        <taxon>Rhabditomorpha</taxon>
        <taxon>Strongyloidea</taxon>
        <taxon>Heterorhabditidae</taxon>
        <taxon>Heterorhabditis</taxon>
    </lineage>
</organism>
<evidence type="ECO:0000313" key="2">
    <source>
        <dbReference type="WBParaSite" id="Hba_06802"/>
    </source>
</evidence>
<protein>
    <submittedName>
        <fullName evidence="2">Uncharacterized protein</fullName>
    </submittedName>
</protein>
<accession>A0A1I7WNT2</accession>
<reference evidence="2" key="1">
    <citation type="submission" date="2016-11" db="UniProtKB">
        <authorList>
            <consortium name="WormBaseParasite"/>
        </authorList>
    </citation>
    <scope>IDENTIFICATION</scope>
</reference>
<dbReference type="WBParaSite" id="Hba_06802">
    <property type="protein sequence ID" value="Hba_06802"/>
    <property type="gene ID" value="Hba_06802"/>
</dbReference>